<protein>
    <recommendedName>
        <fullName evidence="3">Inner membrane protein YeeR</fullName>
    </recommendedName>
</protein>
<organism evidence="1 2">
    <name type="scientific">Chromatium okenii</name>
    <dbReference type="NCBI Taxonomy" id="61644"/>
    <lineage>
        <taxon>Bacteria</taxon>
        <taxon>Pseudomonadati</taxon>
        <taxon>Pseudomonadota</taxon>
        <taxon>Gammaproteobacteria</taxon>
        <taxon>Chromatiales</taxon>
        <taxon>Chromatiaceae</taxon>
        <taxon>Chromatium</taxon>
    </lineage>
</organism>
<dbReference type="Proteomes" id="UP000239936">
    <property type="component" value="Unassembled WGS sequence"/>
</dbReference>
<dbReference type="PANTHER" id="PTHR21525:SF9">
    <property type="entry name" value="CHANNEL_COLICIN DOMAIN-CONTAINING PROTEIN"/>
    <property type="match status" value="1"/>
</dbReference>
<evidence type="ECO:0008006" key="3">
    <source>
        <dbReference type="Google" id="ProtNLM"/>
    </source>
</evidence>
<sequence length="472" mass="49907">MLKDISGISAGIVSSAENYADNVILGANRGHGFAAEKANHLHDVLTGKNATVVGGNNAKNGADRLVNGVHIQTKYCSSGSKCIAETFENGRFRYWNADGSPMLIEVPSDMYDSAVQAMQERIKKGQVAGISDPNQAKQLVRKGHYSYAQVKNIARFGTIESITYDAVNGIKVAGTAMGISSAISFAVAIWNGEDWEIALEKACYDGLKIGGIAWVSSLLTAQLGRTGIEQSLRGSTDWVVKQMGAKTAAWLANGLRSGNNIYGAAAMNHVSKLLRGNIVTGVVTTFVLSSVDFVRMFNGKISKAQLFKNVTTTAVSVAGGTGGWMGGAAAGAAIGSAIPVLGTAAGGIIGGLLGSLAAGTAASAVVSTVLDQLIADDAKEMLKIVEQLFGQLAEDYLLSEIEAKSVIDEFQQRDLAGTLRDMFASSDRLEFARAVLEPLIEKRMRQRQQIQLPFNQAVIKTTGTIIERLAVI</sequence>
<comment type="caution">
    <text evidence="1">The sequence shown here is derived from an EMBL/GenBank/DDBJ whole genome shotgun (WGS) entry which is preliminary data.</text>
</comment>
<proteinExistence type="predicted"/>
<keyword evidence="2" id="KW-1185">Reference proteome</keyword>
<dbReference type="PANTHER" id="PTHR21525">
    <property type="entry name" value="MOTILE SPERM PROTEIN"/>
    <property type="match status" value="1"/>
</dbReference>
<dbReference type="EMBL" id="PPGH01000038">
    <property type="protein sequence ID" value="PQJ94940.1"/>
    <property type="molecule type" value="Genomic_DNA"/>
</dbReference>
<evidence type="ECO:0000313" key="1">
    <source>
        <dbReference type="EMBL" id="PQJ94940.1"/>
    </source>
</evidence>
<gene>
    <name evidence="1" type="ORF">CXB77_17620</name>
</gene>
<accession>A0A2S7XMI7</accession>
<dbReference type="AlphaFoldDB" id="A0A2S7XMI7"/>
<reference evidence="1 2" key="1">
    <citation type="submission" date="2018-01" db="EMBL/GenBank/DDBJ databases">
        <title>The complete genome sequence of Chromatium okenii LaCa, a purple sulfur bacterium with a turbulent life.</title>
        <authorList>
            <person name="Luedin S.M."/>
            <person name="Liechti N."/>
            <person name="Storelli N."/>
            <person name="Danza F."/>
            <person name="Wittwer M."/>
            <person name="Pothier J.F."/>
            <person name="Tonolla M.A."/>
        </authorList>
    </citation>
    <scope>NUCLEOTIDE SEQUENCE [LARGE SCALE GENOMIC DNA]</scope>
    <source>
        <strain evidence="1 2">LaCa</strain>
    </source>
</reference>
<name>A0A2S7XMI7_9GAMM</name>
<dbReference type="OrthoDB" id="3196385at2"/>
<evidence type="ECO:0000313" key="2">
    <source>
        <dbReference type="Proteomes" id="UP000239936"/>
    </source>
</evidence>